<proteinExistence type="predicted"/>
<keyword evidence="7" id="KW-0067">ATP-binding</keyword>
<dbReference type="PANTHER" id="PTHR48053">
    <property type="entry name" value="LEUCINE RICH REPEAT FAMILY PROTEIN, EXPRESSED"/>
    <property type="match status" value="1"/>
</dbReference>
<reference evidence="14" key="1">
    <citation type="journal article" date="2014" name="Nat. Commun.">
        <title>The emerging biofuel crop Camelina sativa retains a highly undifferentiated hexaploid genome structure.</title>
        <authorList>
            <person name="Kagale S."/>
            <person name="Koh C."/>
            <person name="Nixon J."/>
            <person name="Bollina V."/>
            <person name="Clarke W.E."/>
            <person name="Tuteja R."/>
            <person name="Spillane C."/>
            <person name="Robinson S.J."/>
            <person name="Links M.G."/>
            <person name="Clarke C."/>
            <person name="Higgins E.E."/>
            <person name="Huebert T."/>
            <person name="Sharpe A.G."/>
            <person name="Parkin I.A."/>
        </authorList>
    </citation>
    <scope>NUCLEOTIDE SEQUENCE [LARGE SCALE GENOMIC DNA]</scope>
    <source>
        <strain evidence="14">cv. DH55</strain>
    </source>
</reference>
<gene>
    <name evidence="15" type="primary">LOC104753315</name>
</gene>
<feature type="region of interest" description="Disordered" evidence="13">
    <location>
        <begin position="972"/>
        <end position="1039"/>
    </location>
</feature>
<keyword evidence="10" id="KW-0804">Transcription</keyword>
<evidence type="ECO:0000313" key="15">
    <source>
        <dbReference type="RefSeq" id="XP_019093218.1"/>
    </source>
</evidence>
<keyword evidence="12" id="KW-0539">Nucleus</keyword>
<keyword evidence="8" id="KW-0805">Transcription regulation</keyword>
<evidence type="ECO:0000256" key="8">
    <source>
        <dbReference type="ARBA" id="ARBA00023015"/>
    </source>
</evidence>
<comment type="subcellular location">
    <subcellularLocation>
        <location evidence="2">Membrane</location>
        <topology evidence="2">Single-pass type I membrane protein</topology>
    </subcellularLocation>
    <subcellularLocation>
        <location evidence="1">Nucleus</location>
    </subcellularLocation>
</comment>
<feature type="compositionally biased region" description="Polar residues" evidence="13">
    <location>
        <begin position="1000"/>
        <end position="1011"/>
    </location>
</feature>
<dbReference type="Pfam" id="PF00560">
    <property type="entry name" value="LRR_1"/>
    <property type="match status" value="5"/>
</dbReference>
<dbReference type="InterPro" id="IPR003591">
    <property type="entry name" value="Leu-rich_rpt_typical-subtyp"/>
</dbReference>
<evidence type="ECO:0000256" key="1">
    <source>
        <dbReference type="ARBA" id="ARBA00004123"/>
    </source>
</evidence>
<dbReference type="InterPro" id="IPR051716">
    <property type="entry name" value="Plant_RL_S/T_kinase"/>
</dbReference>
<evidence type="ECO:0000256" key="5">
    <source>
        <dbReference type="ARBA" id="ARBA00022737"/>
    </source>
</evidence>
<organism evidence="14 15">
    <name type="scientific">Camelina sativa</name>
    <name type="common">False flax</name>
    <name type="synonym">Myagrum sativum</name>
    <dbReference type="NCBI Taxonomy" id="90675"/>
    <lineage>
        <taxon>Eukaryota</taxon>
        <taxon>Viridiplantae</taxon>
        <taxon>Streptophyta</taxon>
        <taxon>Embryophyta</taxon>
        <taxon>Tracheophyta</taxon>
        <taxon>Spermatophyta</taxon>
        <taxon>Magnoliopsida</taxon>
        <taxon>eudicotyledons</taxon>
        <taxon>Gunneridae</taxon>
        <taxon>Pentapetalae</taxon>
        <taxon>rosids</taxon>
        <taxon>malvids</taxon>
        <taxon>Brassicales</taxon>
        <taxon>Brassicaceae</taxon>
        <taxon>Camelineae</taxon>
        <taxon>Camelina</taxon>
    </lineage>
</organism>
<dbReference type="InterPro" id="IPR015300">
    <property type="entry name" value="DNA-bd_pseudobarrel_sf"/>
</dbReference>
<dbReference type="Pfam" id="PF13855">
    <property type="entry name" value="LRR_8"/>
    <property type="match status" value="2"/>
</dbReference>
<keyword evidence="9" id="KW-0238">DNA-binding</keyword>
<keyword evidence="14" id="KW-1185">Reference proteome</keyword>
<dbReference type="PRINTS" id="PR00019">
    <property type="entry name" value="LEURICHRPT"/>
</dbReference>
<dbReference type="PANTHER" id="PTHR48053:SF164">
    <property type="entry name" value="LEUCINE-RICH REPEAT-CONTAINING N-TERMINAL PLANT-TYPE DOMAIN-CONTAINING PROTEIN"/>
    <property type="match status" value="1"/>
</dbReference>
<evidence type="ECO:0000256" key="6">
    <source>
        <dbReference type="ARBA" id="ARBA00022741"/>
    </source>
</evidence>
<evidence type="ECO:0000256" key="10">
    <source>
        <dbReference type="ARBA" id="ARBA00023163"/>
    </source>
</evidence>
<dbReference type="SUPFAM" id="SSF52058">
    <property type="entry name" value="L domain-like"/>
    <property type="match status" value="2"/>
</dbReference>
<dbReference type="Gene3D" id="2.40.330.10">
    <property type="entry name" value="DNA-binding pseudobarrel domain"/>
    <property type="match status" value="1"/>
</dbReference>
<reference evidence="15" key="2">
    <citation type="submission" date="2025-08" db="UniProtKB">
        <authorList>
            <consortium name="RefSeq"/>
        </authorList>
    </citation>
    <scope>IDENTIFICATION</scope>
    <source>
        <tissue evidence="15">Leaf</tissue>
    </source>
</reference>
<evidence type="ECO:0000256" key="11">
    <source>
        <dbReference type="ARBA" id="ARBA00023170"/>
    </source>
</evidence>
<feature type="region of interest" description="Disordered" evidence="13">
    <location>
        <begin position="778"/>
        <end position="815"/>
    </location>
</feature>
<dbReference type="Proteomes" id="UP000694864">
    <property type="component" value="Chromosome 16"/>
</dbReference>
<evidence type="ECO:0000256" key="13">
    <source>
        <dbReference type="SAM" id="MobiDB-lite"/>
    </source>
</evidence>
<dbReference type="Gene3D" id="3.80.10.10">
    <property type="entry name" value="Ribonuclease Inhibitor"/>
    <property type="match status" value="3"/>
</dbReference>
<dbReference type="InterPro" id="IPR001611">
    <property type="entry name" value="Leu-rich_rpt"/>
</dbReference>
<accession>A0ABM1R2I0</accession>
<evidence type="ECO:0000256" key="3">
    <source>
        <dbReference type="ARBA" id="ARBA00022614"/>
    </source>
</evidence>
<dbReference type="InterPro" id="IPR005508">
    <property type="entry name" value="At2g31720-like"/>
</dbReference>
<dbReference type="RefSeq" id="XP_019093218.1">
    <property type="nucleotide sequence ID" value="XM_019237673.1"/>
</dbReference>
<keyword evidence="3" id="KW-0433">Leucine-rich repeat</keyword>
<dbReference type="Pfam" id="PF03754">
    <property type="entry name" value="At2g31720-like"/>
    <property type="match status" value="1"/>
</dbReference>
<evidence type="ECO:0000256" key="12">
    <source>
        <dbReference type="ARBA" id="ARBA00023242"/>
    </source>
</evidence>
<feature type="compositionally biased region" description="Basic and acidic residues" evidence="13">
    <location>
        <begin position="780"/>
        <end position="815"/>
    </location>
</feature>
<evidence type="ECO:0000256" key="9">
    <source>
        <dbReference type="ARBA" id="ARBA00023125"/>
    </source>
</evidence>
<dbReference type="InterPro" id="IPR003340">
    <property type="entry name" value="B3_DNA-bd"/>
</dbReference>
<keyword evidence="5" id="KW-0677">Repeat</keyword>
<protein>
    <submittedName>
        <fullName evidence="15">Receptor like protein 30-like</fullName>
    </submittedName>
</protein>
<evidence type="ECO:0000256" key="4">
    <source>
        <dbReference type="ARBA" id="ARBA00022729"/>
    </source>
</evidence>
<name>A0ABM1R2I0_CAMSA</name>
<keyword evidence="6" id="KW-0547">Nucleotide-binding</keyword>
<keyword evidence="4" id="KW-0732">Signal</keyword>
<sequence>MMIHKPKKLKDSLRFLKFSHLYPSLMSNSFWRLLSLVSILHCVAALQCLPDQTETLKRFKNEFQFSSICSDDINFFSAVVCDNTTGAVTFLELPGGCVRGTLRPNSSLFELSHLRYLNLSFNNFDSSPLSSAFGQLKNLEVLLLSSNGFAGQVPSSIRNLPKLTKLQLSHNKLTGNLAPLVQNLTNLSALDLSFNQFSGTIPSSLLTMPFFSYLDLSDNHLTGSFEITNISSSKLETLQLGNNHFEAEIIDHISKLVSLQHLSLSFINISHPIDLKIFSSLKSLSHLDLSGNSLTPTSMNSDIEFPKDMEVLLLSGCNISDFPRFLKPLKKLWYLDLSNNIIKGDVPDWLWSLPLLVSLDLHNNSFTGFRGSLDHVLANSSMQVLNIALNSFKGSFPNPPVSIIHLSAWNNSFTGEIPLSVCNRTSLDILDLSYNNFTGSIPPCMGNFTIVNLRKNKLEGNIPDEFYSGALTQTFDVGYNRLTGKLPRSLLNCSLLRFHGPISPPDDQGPLAFPKLQILEISHNRFTGTLPRNYFANWSATSIKMHDEERLYMGDYSNGRFAYEDTLDLQYKGLFMEQGKVLTFYSAIDFSGNKLEGEIPESVGLLKSLIALNLSDNSFTGHIPMSFANVTELESLDLSGNKLSGDIPQELGGLSDLITMMKSDDRSRSFSKQRFYEFLEHTVSENPQSFRRFESEPSSRPSSSYVNKEYGIDDEDRSFKLLCAVDISLGYKAKEDKSKKEEPRVYSGQINMVEMMHEVIGERLQSLLERRYRSITYAEPEGKNPNHDSESSRSSRDRGRRSKEERSIEVEERSRKIRKVDRDRGLEVEPIQMTPPEWLLRVMRREGDGYNPKLISTRKLYKTDLDKIQGRLSVPFKQVKSPDFLTEEETTHIHENAMKLRDDGVSVDLVDPEMKKHALELRKWKMSGNWNYVLCRGWNDVLSDNRFEVHQLFPLWSFRSGEGKLCFALVPSETTSSSHGGGSTSEESGRGNFLTGGDGASTSGESGQVQLPVNPPSLPARDTNHSSQGGSGESSSSSS</sequence>
<dbReference type="GeneID" id="104753315"/>
<dbReference type="SUPFAM" id="SSF101936">
    <property type="entry name" value="DNA-binding pseudobarrel domain"/>
    <property type="match status" value="1"/>
</dbReference>
<evidence type="ECO:0000256" key="7">
    <source>
        <dbReference type="ARBA" id="ARBA00022840"/>
    </source>
</evidence>
<evidence type="ECO:0000313" key="14">
    <source>
        <dbReference type="Proteomes" id="UP000694864"/>
    </source>
</evidence>
<dbReference type="InterPro" id="IPR032675">
    <property type="entry name" value="LRR_dom_sf"/>
</dbReference>
<keyword evidence="11" id="KW-0675">Receptor</keyword>
<evidence type="ECO:0000256" key="2">
    <source>
        <dbReference type="ARBA" id="ARBA00004479"/>
    </source>
</evidence>
<dbReference type="CDD" id="cd10017">
    <property type="entry name" value="B3_DNA"/>
    <property type="match status" value="1"/>
</dbReference>
<dbReference type="SMART" id="SM00369">
    <property type="entry name" value="LRR_TYP"/>
    <property type="match status" value="9"/>
</dbReference>